<dbReference type="GO" id="GO:0004497">
    <property type="term" value="F:monooxygenase activity"/>
    <property type="evidence" value="ECO:0007669"/>
    <property type="project" value="UniProtKB-KW"/>
</dbReference>
<evidence type="ECO:0000256" key="4">
    <source>
        <dbReference type="ARBA" id="ARBA00022723"/>
    </source>
</evidence>
<comment type="caution">
    <text evidence="19">The sequence shown here is derived from an EMBL/GenBank/DDBJ whole genome shotgun (WGS) entry which is preliminary data.</text>
</comment>
<dbReference type="RefSeq" id="XP_062639930.1">
    <property type="nucleotide sequence ID" value="XM_062779571.1"/>
</dbReference>
<evidence type="ECO:0000256" key="15">
    <source>
        <dbReference type="ARBA" id="ARBA00047174"/>
    </source>
</evidence>
<keyword evidence="11" id="KW-0119">Carbohydrate metabolism</keyword>
<feature type="chain" id="PRO_5042947799" description="lytic cellulose monooxygenase (C4-dehydrogenating)" evidence="17">
    <location>
        <begin position="21"/>
        <end position="423"/>
    </location>
</feature>
<protein>
    <recommendedName>
        <fullName evidence="15">lytic cellulose monooxygenase (C4-dehydrogenating)</fullName>
        <ecNumber evidence="15">1.14.99.56</ecNumber>
    </recommendedName>
</protein>
<dbReference type="Pfam" id="PF03443">
    <property type="entry name" value="AA9"/>
    <property type="match status" value="1"/>
</dbReference>
<evidence type="ECO:0000256" key="9">
    <source>
        <dbReference type="ARBA" id="ARBA00023033"/>
    </source>
</evidence>
<evidence type="ECO:0000313" key="20">
    <source>
        <dbReference type="Proteomes" id="UP001302676"/>
    </source>
</evidence>
<evidence type="ECO:0000256" key="10">
    <source>
        <dbReference type="ARBA" id="ARBA00023157"/>
    </source>
</evidence>
<dbReference type="GeneID" id="87816184"/>
<dbReference type="InterPro" id="IPR049892">
    <property type="entry name" value="AA9"/>
</dbReference>
<evidence type="ECO:0000256" key="12">
    <source>
        <dbReference type="ARBA" id="ARBA00023326"/>
    </source>
</evidence>
<gene>
    <name evidence="19" type="ORF">C8A04DRAFT_25474</name>
</gene>
<accession>A0AAN6ZQR2</accession>
<keyword evidence="10" id="KW-1015">Disulfide bond</keyword>
<evidence type="ECO:0000256" key="3">
    <source>
        <dbReference type="ARBA" id="ARBA00022525"/>
    </source>
</evidence>
<keyword evidence="5 17" id="KW-0732">Signal</keyword>
<name>A0AAN6ZQR2_9PEZI</name>
<evidence type="ECO:0000256" key="7">
    <source>
        <dbReference type="ARBA" id="ARBA00023002"/>
    </source>
</evidence>
<feature type="domain" description="Auxiliary Activity family 9 catalytic" evidence="18">
    <location>
        <begin position="21"/>
        <end position="239"/>
    </location>
</feature>
<dbReference type="AlphaFoldDB" id="A0AAN6ZQR2"/>
<dbReference type="PANTHER" id="PTHR33353">
    <property type="entry name" value="PUTATIVE (AFU_ORTHOLOGUE AFUA_1G12560)-RELATED"/>
    <property type="match status" value="1"/>
</dbReference>
<dbReference type="GO" id="GO:0046872">
    <property type="term" value="F:metal ion binding"/>
    <property type="evidence" value="ECO:0007669"/>
    <property type="project" value="UniProtKB-KW"/>
</dbReference>
<feature type="region of interest" description="Disordered" evidence="16">
    <location>
        <begin position="371"/>
        <end position="399"/>
    </location>
</feature>
<dbReference type="PANTHER" id="PTHR33353:SF32">
    <property type="entry name" value="ENDO-BETA-1,4-GLUCANASE D"/>
    <property type="match status" value="1"/>
</dbReference>
<feature type="compositionally biased region" description="Low complexity" evidence="16">
    <location>
        <begin position="380"/>
        <end position="398"/>
    </location>
</feature>
<keyword evidence="9" id="KW-0503">Monooxygenase</keyword>
<evidence type="ECO:0000256" key="5">
    <source>
        <dbReference type="ARBA" id="ARBA00022729"/>
    </source>
</evidence>
<dbReference type="EMBL" id="MU853560">
    <property type="protein sequence ID" value="KAK4146559.1"/>
    <property type="molecule type" value="Genomic_DNA"/>
</dbReference>
<comment type="similarity">
    <text evidence="13">Belongs to the polysaccharide monooxygenase AA9 family.</text>
</comment>
<dbReference type="EC" id="1.14.99.56" evidence="15"/>
<evidence type="ECO:0000256" key="8">
    <source>
        <dbReference type="ARBA" id="ARBA00023008"/>
    </source>
</evidence>
<reference evidence="19" key="2">
    <citation type="submission" date="2023-05" db="EMBL/GenBank/DDBJ databases">
        <authorList>
            <consortium name="Lawrence Berkeley National Laboratory"/>
            <person name="Steindorff A."/>
            <person name="Hensen N."/>
            <person name="Bonometti L."/>
            <person name="Westerberg I."/>
            <person name="Brannstrom I.O."/>
            <person name="Guillou S."/>
            <person name="Cros-Aarteil S."/>
            <person name="Calhoun S."/>
            <person name="Haridas S."/>
            <person name="Kuo A."/>
            <person name="Mondo S."/>
            <person name="Pangilinan J."/>
            <person name="Riley R."/>
            <person name="Labutti K."/>
            <person name="Andreopoulos B."/>
            <person name="Lipzen A."/>
            <person name="Chen C."/>
            <person name="Yanf M."/>
            <person name="Daum C."/>
            <person name="Ng V."/>
            <person name="Clum A."/>
            <person name="Ohm R."/>
            <person name="Martin F."/>
            <person name="Silar P."/>
            <person name="Natvig D."/>
            <person name="Lalanne C."/>
            <person name="Gautier V."/>
            <person name="Ament-Velasquez S.L."/>
            <person name="Kruys A."/>
            <person name="Hutchinson M.I."/>
            <person name="Powell A.J."/>
            <person name="Barry K."/>
            <person name="Miller A.N."/>
            <person name="Grigoriev I.V."/>
            <person name="Debuchy R."/>
            <person name="Gladieux P."/>
            <person name="Thoren M.H."/>
            <person name="Johannesson H."/>
        </authorList>
    </citation>
    <scope>NUCLEOTIDE SEQUENCE</scope>
    <source>
        <strain evidence="19">CBS 141.50</strain>
    </source>
</reference>
<keyword evidence="20" id="KW-1185">Reference proteome</keyword>
<keyword evidence="4" id="KW-0479">Metal-binding</keyword>
<dbReference type="GO" id="GO:0005576">
    <property type="term" value="C:extracellular region"/>
    <property type="evidence" value="ECO:0007669"/>
    <property type="project" value="UniProtKB-SubCell"/>
</dbReference>
<evidence type="ECO:0000256" key="17">
    <source>
        <dbReference type="SAM" id="SignalP"/>
    </source>
</evidence>
<reference evidence="19" key="1">
    <citation type="journal article" date="2023" name="Mol. Phylogenet. Evol.">
        <title>Genome-scale phylogeny and comparative genomics of the fungal order Sordariales.</title>
        <authorList>
            <person name="Hensen N."/>
            <person name="Bonometti L."/>
            <person name="Westerberg I."/>
            <person name="Brannstrom I.O."/>
            <person name="Guillou S."/>
            <person name="Cros-Aarteil S."/>
            <person name="Calhoun S."/>
            <person name="Haridas S."/>
            <person name="Kuo A."/>
            <person name="Mondo S."/>
            <person name="Pangilinan J."/>
            <person name="Riley R."/>
            <person name="LaButti K."/>
            <person name="Andreopoulos B."/>
            <person name="Lipzen A."/>
            <person name="Chen C."/>
            <person name="Yan M."/>
            <person name="Daum C."/>
            <person name="Ng V."/>
            <person name="Clum A."/>
            <person name="Steindorff A."/>
            <person name="Ohm R.A."/>
            <person name="Martin F."/>
            <person name="Silar P."/>
            <person name="Natvig D.O."/>
            <person name="Lalanne C."/>
            <person name="Gautier V."/>
            <person name="Ament-Velasquez S.L."/>
            <person name="Kruys A."/>
            <person name="Hutchinson M.I."/>
            <person name="Powell A.J."/>
            <person name="Barry K."/>
            <person name="Miller A.N."/>
            <person name="Grigoriev I.V."/>
            <person name="Debuchy R."/>
            <person name="Gladieux P."/>
            <person name="Hiltunen Thoren M."/>
            <person name="Johannesson H."/>
        </authorList>
    </citation>
    <scope>NUCLEOTIDE SEQUENCE</scope>
    <source>
        <strain evidence="19">CBS 141.50</strain>
    </source>
</reference>
<feature type="signal peptide" evidence="17">
    <location>
        <begin position="1"/>
        <end position="20"/>
    </location>
</feature>
<organism evidence="19 20">
    <name type="scientific">Dichotomopilus funicola</name>
    <dbReference type="NCBI Taxonomy" id="1934379"/>
    <lineage>
        <taxon>Eukaryota</taxon>
        <taxon>Fungi</taxon>
        <taxon>Dikarya</taxon>
        <taxon>Ascomycota</taxon>
        <taxon>Pezizomycotina</taxon>
        <taxon>Sordariomycetes</taxon>
        <taxon>Sordariomycetidae</taxon>
        <taxon>Sordariales</taxon>
        <taxon>Chaetomiaceae</taxon>
        <taxon>Dichotomopilus</taxon>
    </lineage>
</organism>
<evidence type="ECO:0000259" key="18">
    <source>
        <dbReference type="Pfam" id="PF03443"/>
    </source>
</evidence>
<comment type="catalytic activity">
    <reaction evidence="14">
        <text>[(1-&gt;4)-beta-D-glucosyl]n+m + reduced acceptor + O2 = 4-dehydro-beta-D-glucosyl-[(1-&gt;4)-beta-D-glucosyl]n-1 + [(1-&gt;4)-beta-D-glucosyl]m + acceptor + H2O.</text>
        <dbReference type="EC" id="1.14.99.56"/>
    </reaction>
</comment>
<comment type="subcellular location">
    <subcellularLocation>
        <location evidence="2">Secreted</location>
    </subcellularLocation>
</comment>
<evidence type="ECO:0000256" key="11">
    <source>
        <dbReference type="ARBA" id="ARBA00023277"/>
    </source>
</evidence>
<evidence type="ECO:0000256" key="14">
    <source>
        <dbReference type="ARBA" id="ARBA00045077"/>
    </source>
</evidence>
<evidence type="ECO:0000256" key="16">
    <source>
        <dbReference type="SAM" id="MobiDB-lite"/>
    </source>
</evidence>
<keyword evidence="6" id="KW-0136">Cellulose degradation</keyword>
<proteinExistence type="inferred from homology"/>
<evidence type="ECO:0000256" key="2">
    <source>
        <dbReference type="ARBA" id="ARBA00004613"/>
    </source>
</evidence>
<evidence type="ECO:0000256" key="13">
    <source>
        <dbReference type="ARBA" id="ARBA00044502"/>
    </source>
</evidence>
<dbReference type="CDD" id="cd21175">
    <property type="entry name" value="LPMO_AA9"/>
    <property type="match status" value="1"/>
</dbReference>
<dbReference type="Proteomes" id="UP001302676">
    <property type="component" value="Unassembled WGS sequence"/>
</dbReference>
<dbReference type="Gene3D" id="2.70.50.70">
    <property type="match status" value="1"/>
</dbReference>
<keyword evidence="12" id="KW-0624">Polysaccharide degradation</keyword>
<evidence type="ECO:0000256" key="6">
    <source>
        <dbReference type="ARBA" id="ARBA00023001"/>
    </source>
</evidence>
<comment type="cofactor">
    <cofactor evidence="1">
        <name>Cu(2+)</name>
        <dbReference type="ChEBI" id="CHEBI:29036"/>
    </cofactor>
</comment>
<evidence type="ECO:0000313" key="19">
    <source>
        <dbReference type="EMBL" id="KAK4146559.1"/>
    </source>
</evidence>
<dbReference type="InterPro" id="IPR005103">
    <property type="entry name" value="AA9_LPMO"/>
</dbReference>
<keyword evidence="19" id="KW-0378">Hydrolase</keyword>
<keyword evidence="3" id="KW-0964">Secreted</keyword>
<keyword evidence="7" id="KW-0560">Oxidoreductase</keyword>
<dbReference type="GO" id="GO:0016787">
    <property type="term" value="F:hydrolase activity"/>
    <property type="evidence" value="ECO:0007669"/>
    <property type="project" value="UniProtKB-KW"/>
</dbReference>
<keyword evidence="8" id="KW-0186">Copper</keyword>
<sequence>MHSLLFTLGLATAFAPFAAAHTTFTTLFIDGVNQGDGTCIRMAKKGDVATFPIAGGLGSKDMACGLDGQDAVAFTCPAPSGAKLTLEFRMWADAAKPGAIDDSHVGPMAIYLKKVSEDMKATPAAGGGWFKIWDEGFDAAAKKWATEKLIADNGLLSIDLPTGLPEGYYLARHEIITLQNVTNNVVAPQFYVGCAQLHIAGGSGGNIPSDKTVAIPGHISDATSPSLDFNVYQEDPTTYKVPGPKVFFPTSGSNTKVTTTNDKIAGTVPATCLLKNANWCGTAVPAYTDETGCWASAQNCWDQLDVCYNTAPPTGSRGCKLWEEKMCTVLQNACQSKQFQGPPKTDLKADAEGVNAPVPGKLPGAVNEGVKQVGEGEGNNGAAATATASAAGPEATGGLKKKCGLKKARREEIRRRRVVMALP</sequence>
<evidence type="ECO:0000256" key="1">
    <source>
        <dbReference type="ARBA" id="ARBA00001973"/>
    </source>
</evidence>
<dbReference type="GO" id="GO:0030245">
    <property type="term" value="P:cellulose catabolic process"/>
    <property type="evidence" value="ECO:0007669"/>
    <property type="project" value="UniProtKB-KW"/>
</dbReference>